<gene>
    <name evidence="5" type="primary">LOC111362200</name>
    <name evidence="4" type="synonym">LOC111359182</name>
</gene>
<protein>
    <submittedName>
        <fullName evidence="4">Uncharacterized protein LOC111359182</fullName>
    </submittedName>
    <submittedName>
        <fullName evidence="5">Uncharacterized protein LOC111362200</fullName>
    </submittedName>
</protein>
<feature type="region of interest" description="Disordered" evidence="1">
    <location>
        <begin position="221"/>
        <end position="260"/>
    </location>
</feature>
<feature type="domain" description="DUF7041" evidence="2">
    <location>
        <begin position="29"/>
        <end position="110"/>
    </location>
</feature>
<dbReference type="GeneID" id="111362200"/>
<evidence type="ECO:0000313" key="5">
    <source>
        <dbReference type="RefSeq" id="XP_022834542.1"/>
    </source>
</evidence>
<organism evidence="3 5">
    <name type="scientific">Spodoptera litura</name>
    <name type="common">Asian cotton leafworm</name>
    <dbReference type="NCBI Taxonomy" id="69820"/>
    <lineage>
        <taxon>Eukaryota</taxon>
        <taxon>Metazoa</taxon>
        <taxon>Ecdysozoa</taxon>
        <taxon>Arthropoda</taxon>
        <taxon>Hexapoda</taxon>
        <taxon>Insecta</taxon>
        <taxon>Pterygota</taxon>
        <taxon>Neoptera</taxon>
        <taxon>Endopterygota</taxon>
        <taxon>Lepidoptera</taxon>
        <taxon>Glossata</taxon>
        <taxon>Ditrysia</taxon>
        <taxon>Noctuoidea</taxon>
        <taxon>Noctuidae</taxon>
        <taxon>Amphipyrinae</taxon>
        <taxon>Spodoptera</taxon>
    </lineage>
</organism>
<dbReference type="KEGG" id="sliu:111362200"/>
<evidence type="ECO:0000313" key="3">
    <source>
        <dbReference type="Proteomes" id="UP000301870"/>
    </source>
</evidence>
<sequence>MNPQLVPGTPGATPATAADIAMVTVQMRVPEFWRELPRSWFCQFEAIMAPQKQGDTQKYDMVLAKLPTDVLQQVTDIIEAPPESRKYEIIKERLLLVYEESADKQFQKLMHEMDLGTQKPSQLLRKMTTLAKKCNLTEEPLKRLWLDKLTPNVRALLAMSEDTKLEEMAKKADKILETLGSGEVASITPSTSTAGPSENDSVANHLKELAMEMKELRGEINEIRNRNRGSARDTDGGGRWQQRPRSKSRTRRTPDSPDWLCRHHYRYRSNARTCEAPCSWAKKQRKQEN</sequence>
<dbReference type="AlphaFoldDB" id="A0A9J7ETD0"/>
<keyword evidence="3" id="KW-1185">Reference proteome</keyword>
<evidence type="ECO:0000256" key="1">
    <source>
        <dbReference type="SAM" id="MobiDB-lite"/>
    </source>
</evidence>
<dbReference type="RefSeq" id="XP_022830408.1">
    <property type="nucleotide sequence ID" value="XM_022974640.1"/>
</dbReference>
<dbReference type="InterPro" id="IPR055469">
    <property type="entry name" value="DUF7041"/>
</dbReference>
<dbReference type="PANTHER" id="PTHR33327:SF3">
    <property type="entry name" value="RNA-DIRECTED DNA POLYMERASE"/>
    <property type="match status" value="1"/>
</dbReference>
<dbReference type="Proteomes" id="UP000301870">
    <property type="component" value="Chromosome 28"/>
</dbReference>
<feature type="compositionally biased region" description="Basic and acidic residues" evidence="1">
    <location>
        <begin position="221"/>
        <end position="236"/>
    </location>
</feature>
<dbReference type="PANTHER" id="PTHR33327">
    <property type="entry name" value="ENDONUCLEASE"/>
    <property type="match status" value="1"/>
</dbReference>
<evidence type="ECO:0000313" key="4">
    <source>
        <dbReference type="RefSeq" id="XP_022830408.1"/>
    </source>
</evidence>
<dbReference type="KEGG" id="sliu:111359182"/>
<evidence type="ECO:0000259" key="2">
    <source>
        <dbReference type="Pfam" id="PF23055"/>
    </source>
</evidence>
<accession>A0A9J7ETD0</accession>
<reference evidence="4 5" key="1">
    <citation type="submission" date="2025-04" db="UniProtKB">
        <authorList>
            <consortium name="RefSeq"/>
        </authorList>
    </citation>
    <scope>IDENTIFICATION</scope>
    <source>
        <strain evidence="4 5">Ishihara</strain>
        <tissue evidence="4 5">Whole body</tissue>
    </source>
</reference>
<feature type="compositionally biased region" description="Basic residues" evidence="1">
    <location>
        <begin position="242"/>
        <end position="251"/>
    </location>
</feature>
<dbReference type="RefSeq" id="XP_022834542.1">
    <property type="nucleotide sequence ID" value="XM_022978774.1"/>
</dbReference>
<proteinExistence type="predicted"/>
<dbReference type="Pfam" id="PF23055">
    <property type="entry name" value="DUF7041"/>
    <property type="match status" value="1"/>
</dbReference>
<dbReference type="OrthoDB" id="10257314at2759"/>
<name>A0A9J7ETD0_SPOLT</name>